<reference evidence="2 3" key="1">
    <citation type="journal article" date="2024" name="J Genomics">
        <title>Draft genome sequencing and assembly of Favolaschia claudopus CIRM-BRFM 2984 isolated from oak limbs.</title>
        <authorList>
            <person name="Navarro D."/>
            <person name="Drula E."/>
            <person name="Chaduli D."/>
            <person name="Cazenave R."/>
            <person name="Ahrendt S."/>
            <person name="Wang J."/>
            <person name="Lipzen A."/>
            <person name="Daum C."/>
            <person name="Barry K."/>
            <person name="Grigoriev I.V."/>
            <person name="Favel A."/>
            <person name="Rosso M.N."/>
            <person name="Martin F."/>
        </authorList>
    </citation>
    <scope>NUCLEOTIDE SEQUENCE [LARGE SCALE GENOMIC DNA]</scope>
    <source>
        <strain evidence="2 3">CIRM-BRFM 2984</strain>
    </source>
</reference>
<accession>A0AAV9ZW87</accession>
<feature type="compositionally biased region" description="Gly residues" evidence="1">
    <location>
        <begin position="176"/>
        <end position="187"/>
    </location>
</feature>
<organism evidence="2 3">
    <name type="scientific">Favolaschia claudopus</name>
    <dbReference type="NCBI Taxonomy" id="2862362"/>
    <lineage>
        <taxon>Eukaryota</taxon>
        <taxon>Fungi</taxon>
        <taxon>Dikarya</taxon>
        <taxon>Basidiomycota</taxon>
        <taxon>Agaricomycotina</taxon>
        <taxon>Agaricomycetes</taxon>
        <taxon>Agaricomycetidae</taxon>
        <taxon>Agaricales</taxon>
        <taxon>Marasmiineae</taxon>
        <taxon>Mycenaceae</taxon>
        <taxon>Favolaschia</taxon>
    </lineage>
</organism>
<dbReference type="EMBL" id="JAWWNJ010000103">
    <property type="protein sequence ID" value="KAK6993182.1"/>
    <property type="molecule type" value="Genomic_DNA"/>
</dbReference>
<keyword evidence="3" id="KW-1185">Reference proteome</keyword>
<feature type="region of interest" description="Disordered" evidence="1">
    <location>
        <begin position="90"/>
        <end position="212"/>
    </location>
</feature>
<proteinExistence type="predicted"/>
<dbReference type="Proteomes" id="UP001362999">
    <property type="component" value="Unassembled WGS sequence"/>
</dbReference>
<evidence type="ECO:0000256" key="1">
    <source>
        <dbReference type="SAM" id="MobiDB-lite"/>
    </source>
</evidence>
<feature type="compositionally biased region" description="Low complexity" evidence="1">
    <location>
        <begin position="90"/>
        <end position="101"/>
    </location>
</feature>
<name>A0AAV9ZW87_9AGAR</name>
<gene>
    <name evidence="2" type="ORF">R3P38DRAFT_3426041</name>
</gene>
<sequence>MSCKVHYVLYGLAQQPFFDFSDTTRADVYQGESTLEYGPTRPFQPQTVPPLPHQQHPPLQQQQHAGWVPLTQQQQPSLWSQIAAQFTGASTSSSSASGFPPNHWSSAYPGRQHQQHPPHPPLNSSFPPPQQQYPPPQQPPPSPTSSSSSHISEFARDFYGTTSVPPGAFSDVSGMRGTGTVPGGAGAGYPPPPPRRIYKMAGPDDFDLRQMQ</sequence>
<feature type="region of interest" description="Disordered" evidence="1">
    <location>
        <begin position="35"/>
        <end position="61"/>
    </location>
</feature>
<evidence type="ECO:0000313" key="3">
    <source>
        <dbReference type="Proteomes" id="UP001362999"/>
    </source>
</evidence>
<feature type="compositionally biased region" description="Pro residues" evidence="1">
    <location>
        <begin position="117"/>
        <end position="143"/>
    </location>
</feature>
<evidence type="ECO:0000313" key="2">
    <source>
        <dbReference type="EMBL" id="KAK6993182.1"/>
    </source>
</evidence>
<protein>
    <submittedName>
        <fullName evidence="2">Uncharacterized protein</fullName>
    </submittedName>
</protein>
<comment type="caution">
    <text evidence="2">The sequence shown here is derived from an EMBL/GenBank/DDBJ whole genome shotgun (WGS) entry which is preliminary data.</text>
</comment>
<dbReference type="AlphaFoldDB" id="A0AAV9ZW87"/>